<name>A0AAE0U7S7_9PEZI</name>
<feature type="transmembrane region" description="Helical" evidence="6">
    <location>
        <begin position="770"/>
        <end position="790"/>
    </location>
</feature>
<dbReference type="AlphaFoldDB" id="A0AAE0U7S7"/>
<evidence type="ECO:0000313" key="8">
    <source>
        <dbReference type="Proteomes" id="UP001285441"/>
    </source>
</evidence>
<keyword evidence="4 6" id="KW-0472">Membrane</keyword>
<dbReference type="SUPFAM" id="SSF144083">
    <property type="entry name" value="Magnesium transport protein CorA, transmembrane region"/>
    <property type="match status" value="1"/>
</dbReference>
<dbReference type="Pfam" id="PF01544">
    <property type="entry name" value="CorA"/>
    <property type="match status" value="1"/>
</dbReference>
<evidence type="ECO:0000256" key="5">
    <source>
        <dbReference type="SAM" id="MobiDB-lite"/>
    </source>
</evidence>
<keyword evidence="8" id="KW-1185">Reference proteome</keyword>
<evidence type="ECO:0000256" key="6">
    <source>
        <dbReference type="SAM" id="Phobius"/>
    </source>
</evidence>
<reference evidence="7" key="1">
    <citation type="journal article" date="2023" name="Mol. Phylogenet. Evol.">
        <title>Genome-scale phylogeny and comparative genomics of the fungal order Sordariales.</title>
        <authorList>
            <person name="Hensen N."/>
            <person name="Bonometti L."/>
            <person name="Westerberg I."/>
            <person name="Brannstrom I.O."/>
            <person name="Guillou S."/>
            <person name="Cros-Aarteil S."/>
            <person name="Calhoun S."/>
            <person name="Haridas S."/>
            <person name="Kuo A."/>
            <person name="Mondo S."/>
            <person name="Pangilinan J."/>
            <person name="Riley R."/>
            <person name="LaButti K."/>
            <person name="Andreopoulos B."/>
            <person name="Lipzen A."/>
            <person name="Chen C."/>
            <person name="Yan M."/>
            <person name="Daum C."/>
            <person name="Ng V."/>
            <person name="Clum A."/>
            <person name="Steindorff A."/>
            <person name="Ohm R.A."/>
            <person name="Martin F."/>
            <person name="Silar P."/>
            <person name="Natvig D.O."/>
            <person name="Lalanne C."/>
            <person name="Gautier V."/>
            <person name="Ament-Velasquez S.L."/>
            <person name="Kruys A."/>
            <person name="Hutchinson M.I."/>
            <person name="Powell A.J."/>
            <person name="Barry K."/>
            <person name="Miller A.N."/>
            <person name="Grigoriev I.V."/>
            <person name="Debuchy R."/>
            <person name="Gladieux P."/>
            <person name="Hiltunen Thoren M."/>
            <person name="Johannesson H."/>
        </authorList>
    </citation>
    <scope>NUCLEOTIDE SEQUENCE</scope>
    <source>
        <strain evidence="7">CBS 232.78</strain>
    </source>
</reference>
<evidence type="ECO:0000256" key="4">
    <source>
        <dbReference type="ARBA" id="ARBA00023136"/>
    </source>
</evidence>
<dbReference type="PANTHER" id="PTHR47685:SF1">
    <property type="entry name" value="MAGNESIUM TRANSPORT PROTEIN CORA"/>
    <property type="match status" value="1"/>
</dbReference>
<dbReference type="InterPro" id="IPR002523">
    <property type="entry name" value="MgTranspt_CorA/ZnTranspt_ZntB"/>
</dbReference>
<sequence>MSVEQRPAVCLAGPHDELLHFTRCLKFSEREKHLQKVAPESRVKIDHLLSRVEDVRERIEAKSDGEFWTSRLADHMSDLRSKPQPKKSDHRSLAEATLSALHLRSRSSQSSLEDARKPIIGLDGALAPTHGYSNGHAHGNAHGRGNRSPMSPGAHHGRYKGLHAGAVYFQDGAPYSHPKVEGSFPNQKMPLVDLLSKDGNKNVLMEPCEEGVIRWFHIPANNMAWVEEAIARHYNEDRPVRDELFEKTKSSPKTHEILRRVNWRGHSRDGANPHIAPHNRQLEPCCELLKTKSGPDAMALFAPYLHWDTEQGWQKQQKAIEQATRTANLQASQASTGVRDRVHDNFHNELKGHHVQSTTISSIAHEAISTSASHLKSMTTRASTRRGVVGRIMFCAARISKMMTSYEDDELVREHLFANPPLHPRRSLHQTFSKYASFLRETENLDREQIVYKATAPVTNPASRPNCNRWCQCGDCKTERATVPRLLMVDQLWMFVLDENTIITSFPQRWGSYFSDDPSGVLSRIRGRLGNGEIEVSTPHDLALIIYDMTCRIFYENINFHDRQPLMNYIFSDSINFVTTRELAARQELATLAQNIWAAYGSPDKAGIAEAHRAILNINPEAGLLRQVDNILSDLKIIRQIKVVQKQVLEQYHVNVARQLMPQFNRDHLGIASHTPGLRDVRRMRDAISDDETIPALKRSAATWTLAQADDYEDFFADQFRQIDNLHGAAEHCAKRLEDLLETKNRYASIISAWESVASNVEVVQQGKSIMLFSVLSIIFLPLSFITSIFGMNIQDYRIGLGTLAQELYYVFGISVIVIFLALLLAFDKFSLALLLYVLKVPSKWIMTRVAMYEPAGLQRSRNYRKLNEKRVRKVRAMEEEIERARIVRDTKTFWKSVEAEQARRRAGVPNQGGKGGKQRVLSDSFVV</sequence>
<dbReference type="Gene3D" id="1.20.58.340">
    <property type="entry name" value="Magnesium transport protein CorA, transmembrane region"/>
    <property type="match status" value="1"/>
</dbReference>
<organism evidence="7 8">
    <name type="scientific">Podospora didyma</name>
    <dbReference type="NCBI Taxonomy" id="330526"/>
    <lineage>
        <taxon>Eukaryota</taxon>
        <taxon>Fungi</taxon>
        <taxon>Dikarya</taxon>
        <taxon>Ascomycota</taxon>
        <taxon>Pezizomycotina</taxon>
        <taxon>Sordariomycetes</taxon>
        <taxon>Sordariomycetidae</taxon>
        <taxon>Sordariales</taxon>
        <taxon>Podosporaceae</taxon>
        <taxon>Podospora</taxon>
    </lineage>
</organism>
<protein>
    <submittedName>
        <fullName evidence="7">Uncharacterized protein</fullName>
    </submittedName>
</protein>
<gene>
    <name evidence="7" type="ORF">B0H63DRAFT_555250</name>
</gene>
<feature type="region of interest" description="Disordered" evidence="5">
    <location>
        <begin position="905"/>
        <end position="928"/>
    </location>
</feature>
<evidence type="ECO:0000256" key="1">
    <source>
        <dbReference type="ARBA" id="ARBA00004141"/>
    </source>
</evidence>
<dbReference type="Proteomes" id="UP001285441">
    <property type="component" value="Unassembled WGS sequence"/>
</dbReference>
<dbReference type="InterPro" id="IPR050829">
    <property type="entry name" value="CorA_MIT"/>
</dbReference>
<evidence type="ECO:0000313" key="7">
    <source>
        <dbReference type="EMBL" id="KAK3393967.1"/>
    </source>
</evidence>
<evidence type="ECO:0000256" key="3">
    <source>
        <dbReference type="ARBA" id="ARBA00022989"/>
    </source>
</evidence>
<feature type="region of interest" description="Disordered" evidence="5">
    <location>
        <begin position="131"/>
        <end position="157"/>
    </location>
</feature>
<keyword evidence="2 6" id="KW-0812">Transmembrane</keyword>
<comment type="caution">
    <text evidence="7">The sequence shown here is derived from an EMBL/GenBank/DDBJ whole genome shotgun (WGS) entry which is preliminary data.</text>
</comment>
<dbReference type="PANTHER" id="PTHR47685">
    <property type="entry name" value="MAGNESIUM TRANSPORT PROTEIN CORA"/>
    <property type="match status" value="1"/>
</dbReference>
<comment type="subcellular location">
    <subcellularLocation>
        <location evidence="1">Membrane</location>
        <topology evidence="1">Multi-pass membrane protein</topology>
    </subcellularLocation>
</comment>
<accession>A0AAE0U7S7</accession>
<reference evidence="7" key="2">
    <citation type="submission" date="2023-06" db="EMBL/GenBank/DDBJ databases">
        <authorList>
            <consortium name="Lawrence Berkeley National Laboratory"/>
            <person name="Haridas S."/>
            <person name="Hensen N."/>
            <person name="Bonometti L."/>
            <person name="Westerberg I."/>
            <person name="Brannstrom I.O."/>
            <person name="Guillou S."/>
            <person name="Cros-Aarteil S."/>
            <person name="Calhoun S."/>
            <person name="Kuo A."/>
            <person name="Mondo S."/>
            <person name="Pangilinan J."/>
            <person name="Riley R."/>
            <person name="LaButti K."/>
            <person name="Andreopoulos B."/>
            <person name="Lipzen A."/>
            <person name="Chen C."/>
            <person name="Yanf M."/>
            <person name="Daum C."/>
            <person name="Ng V."/>
            <person name="Clum A."/>
            <person name="Steindorff A."/>
            <person name="Ohm R."/>
            <person name="Martin F."/>
            <person name="Silar P."/>
            <person name="Natvig D."/>
            <person name="Lalanne C."/>
            <person name="Gautier V."/>
            <person name="Ament-velasquez S.L."/>
            <person name="Kruys A."/>
            <person name="Hutchinson M.I."/>
            <person name="Powell A.J."/>
            <person name="Barry K."/>
            <person name="Miller A.N."/>
            <person name="Grigoriev I.V."/>
            <person name="Debuchy R."/>
            <person name="Gladieux P."/>
            <person name="Thoren M.H."/>
            <person name="Johannesson H."/>
        </authorList>
    </citation>
    <scope>NUCLEOTIDE SEQUENCE</scope>
    <source>
        <strain evidence="7">CBS 232.78</strain>
    </source>
</reference>
<feature type="transmembrane region" description="Helical" evidence="6">
    <location>
        <begin position="810"/>
        <end position="839"/>
    </location>
</feature>
<dbReference type="EMBL" id="JAULSW010000001">
    <property type="protein sequence ID" value="KAK3393967.1"/>
    <property type="molecule type" value="Genomic_DNA"/>
</dbReference>
<dbReference type="GO" id="GO:0016020">
    <property type="term" value="C:membrane"/>
    <property type="evidence" value="ECO:0007669"/>
    <property type="project" value="UniProtKB-SubCell"/>
</dbReference>
<evidence type="ECO:0000256" key="2">
    <source>
        <dbReference type="ARBA" id="ARBA00022692"/>
    </source>
</evidence>
<dbReference type="GO" id="GO:0046873">
    <property type="term" value="F:metal ion transmembrane transporter activity"/>
    <property type="evidence" value="ECO:0007669"/>
    <property type="project" value="InterPro"/>
</dbReference>
<keyword evidence="3 6" id="KW-1133">Transmembrane helix</keyword>
<dbReference type="InterPro" id="IPR045863">
    <property type="entry name" value="CorA_TM1_TM2"/>
</dbReference>
<proteinExistence type="predicted"/>